<name>A0ABW2LVQ4_9FLAO</name>
<feature type="domain" description="Glycosyltransferase subfamily 4-like N-terminal" evidence="2">
    <location>
        <begin position="16"/>
        <end position="189"/>
    </location>
</feature>
<dbReference type="EC" id="2.4.-.-" evidence="3"/>
<reference evidence="4" key="1">
    <citation type="journal article" date="2019" name="Int. J. Syst. Evol. Microbiol.">
        <title>The Global Catalogue of Microorganisms (GCM) 10K type strain sequencing project: providing services to taxonomists for standard genome sequencing and annotation.</title>
        <authorList>
            <consortium name="The Broad Institute Genomics Platform"/>
            <consortium name="The Broad Institute Genome Sequencing Center for Infectious Disease"/>
            <person name="Wu L."/>
            <person name="Ma J."/>
        </authorList>
    </citation>
    <scope>NUCLEOTIDE SEQUENCE [LARGE SCALE GENOMIC DNA]</scope>
    <source>
        <strain evidence="4">CCUG 54781</strain>
    </source>
</reference>
<gene>
    <name evidence="3" type="ORF">ACFQO9_07995</name>
</gene>
<keyword evidence="3" id="KW-0328">Glycosyltransferase</keyword>
<dbReference type="Pfam" id="PF00534">
    <property type="entry name" value="Glycos_transf_1"/>
    <property type="match status" value="1"/>
</dbReference>
<protein>
    <submittedName>
        <fullName evidence="3">Glycosyltransferase</fullName>
        <ecNumber evidence="3">2.4.-.-</ecNumber>
    </submittedName>
</protein>
<dbReference type="InterPro" id="IPR028098">
    <property type="entry name" value="Glyco_trans_4-like_N"/>
</dbReference>
<evidence type="ECO:0000313" key="3">
    <source>
        <dbReference type="EMBL" id="MFC7346651.1"/>
    </source>
</evidence>
<accession>A0ABW2LVQ4</accession>
<dbReference type="InterPro" id="IPR001296">
    <property type="entry name" value="Glyco_trans_1"/>
</dbReference>
<keyword evidence="4" id="KW-1185">Reference proteome</keyword>
<keyword evidence="3" id="KW-0808">Transferase</keyword>
<dbReference type="GO" id="GO:0016757">
    <property type="term" value="F:glycosyltransferase activity"/>
    <property type="evidence" value="ECO:0007669"/>
    <property type="project" value="UniProtKB-KW"/>
</dbReference>
<comment type="caution">
    <text evidence="3">The sequence shown here is derived from an EMBL/GenBank/DDBJ whole genome shotgun (WGS) entry which is preliminary data.</text>
</comment>
<dbReference type="CDD" id="cd03811">
    <property type="entry name" value="GT4_GT28_WabH-like"/>
    <property type="match status" value="1"/>
</dbReference>
<dbReference type="Pfam" id="PF13439">
    <property type="entry name" value="Glyco_transf_4"/>
    <property type="match status" value="1"/>
</dbReference>
<dbReference type="SUPFAM" id="SSF53756">
    <property type="entry name" value="UDP-Glycosyltransferase/glycogen phosphorylase"/>
    <property type="match status" value="1"/>
</dbReference>
<proteinExistence type="predicted"/>
<dbReference type="Gene3D" id="3.40.50.2000">
    <property type="entry name" value="Glycogen Phosphorylase B"/>
    <property type="match status" value="2"/>
</dbReference>
<feature type="domain" description="Glycosyl transferase family 1" evidence="1">
    <location>
        <begin position="201"/>
        <end position="355"/>
    </location>
</feature>
<sequence>MPKKIKVLFRHRSMEMGGVERVLLDLLENLPRDLFDITFFLTLNQGELRKSVPKDIEFITFQKGREDMSNNRIIRTLQLIKRNLILRFYKKNPQLLYKNFIKKDFDLEIAPTYTEFDNILSSPLNSRKIAWFHTDVSYDPDRERVLNRINNLKKFDWVIFGSRQTRDVIVDLYDIHFPKSSVIYNAIKINEAVKKASEFPVNYDTHPVFSSMGRLHSRKNYHTLMKVHRRLLDDGLLHSIAVIGGGGEMENLKNQAKELGVESTFMLLDSQINPYPYIIHSDYFVLPSESESYPLTIGEVMGLNIPIISTNVGGIPEMIEHNFDGYLVEPDENSIYEGMKLFLTSSEITQRFRTNLLKSVEKFDNNKIYHEVTSVFQQQYELKG</sequence>
<dbReference type="RefSeq" id="WP_378176467.1">
    <property type="nucleotide sequence ID" value="NZ_JBHTCR010000003.1"/>
</dbReference>
<dbReference type="PANTHER" id="PTHR12526:SF630">
    <property type="entry name" value="GLYCOSYLTRANSFERASE"/>
    <property type="match status" value="1"/>
</dbReference>
<organism evidence="3 4">
    <name type="scientific">Chryseobacterium zhengzhouense</name>
    <dbReference type="NCBI Taxonomy" id="1636086"/>
    <lineage>
        <taxon>Bacteria</taxon>
        <taxon>Pseudomonadati</taxon>
        <taxon>Bacteroidota</taxon>
        <taxon>Flavobacteriia</taxon>
        <taxon>Flavobacteriales</taxon>
        <taxon>Weeksellaceae</taxon>
        <taxon>Chryseobacterium group</taxon>
        <taxon>Chryseobacterium</taxon>
    </lineage>
</organism>
<evidence type="ECO:0000259" key="2">
    <source>
        <dbReference type="Pfam" id="PF13439"/>
    </source>
</evidence>
<dbReference type="EMBL" id="JBHTCR010000003">
    <property type="protein sequence ID" value="MFC7346651.1"/>
    <property type="molecule type" value="Genomic_DNA"/>
</dbReference>
<evidence type="ECO:0000259" key="1">
    <source>
        <dbReference type="Pfam" id="PF00534"/>
    </source>
</evidence>
<evidence type="ECO:0000313" key="4">
    <source>
        <dbReference type="Proteomes" id="UP001596550"/>
    </source>
</evidence>
<dbReference type="PANTHER" id="PTHR12526">
    <property type="entry name" value="GLYCOSYLTRANSFERASE"/>
    <property type="match status" value="1"/>
</dbReference>
<dbReference type="Proteomes" id="UP001596550">
    <property type="component" value="Unassembled WGS sequence"/>
</dbReference>